<gene>
    <name evidence="2" type="ORF">SAMN05444487_111142</name>
</gene>
<dbReference type="EMBL" id="FNNQ01000011">
    <property type="protein sequence ID" value="SDX18951.1"/>
    <property type="molecule type" value="Genomic_DNA"/>
</dbReference>
<feature type="signal peptide" evidence="1">
    <location>
        <begin position="1"/>
        <end position="27"/>
    </location>
</feature>
<reference evidence="2 3" key="1">
    <citation type="submission" date="2016-10" db="EMBL/GenBank/DDBJ databases">
        <authorList>
            <person name="de Groot N.N."/>
        </authorList>
    </citation>
    <scope>NUCLEOTIDE SEQUENCE [LARGE SCALE GENOMIC DNA]</scope>
    <source>
        <strain evidence="2 3">DSM 45610</strain>
    </source>
</reference>
<proteinExistence type="predicted"/>
<sequence>MKNIRRFLPYATAFALFATVATPAAFASGSDLDGAKQLETKGQKGVKTVFVPKGANAKDAVEVEIEKAKGKTVLVTKGKKVVKTVLASKEVKKYKEAVKIGKAQGKTVLVTKGKKGLKTVLVSKEAKFSNDAVKFEKTQRN</sequence>
<protein>
    <submittedName>
        <fullName evidence="2">Uncharacterized protein</fullName>
    </submittedName>
</protein>
<feature type="chain" id="PRO_5011541394" evidence="1">
    <location>
        <begin position="28"/>
        <end position="141"/>
    </location>
</feature>
<dbReference type="Proteomes" id="UP000198534">
    <property type="component" value="Unassembled WGS sequence"/>
</dbReference>
<accession>A0A1H2ZNV8</accession>
<organism evidence="2 3">
    <name type="scientific">Marininema mesophilum</name>
    <dbReference type="NCBI Taxonomy" id="1048340"/>
    <lineage>
        <taxon>Bacteria</taxon>
        <taxon>Bacillati</taxon>
        <taxon>Bacillota</taxon>
        <taxon>Bacilli</taxon>
        <taxon>Bacillales</taxon>
        <taxon>Thermoactinomycetaceae</taxon>
        <taxon>Marininema</taxon>
    </lineage>
</organism>
<evidence type="ECO:0000313" key="3">
    <source>
        <dbReference type="Proteomes" id="UP000198534"/>
    </source>
</evidence>
<dbReference type="RefSeq" id="WP_091741041.1">
    <property type="nucleotide sequence ID" value="NZ_FNNQ01000011.1"/>
</dbReference>
<evidence type="ECO:0000313" key="2">
    <source>
        <dbReference type="EMBL" id="SDX18951.1"/>
    </source>
</evidence>
<evidence type="ECO:0000256" key="1">
    <source>
        <dbReference type="SAM" id="SignalP"/>
    </source>
</evidence>
<keyword evidence="1" id="KW-0732">Signal</keyword>
<keyword evidence="3" id="KW-1185">Reference proteome</keyword>
<name>A0A1H2ZNV8_9BACL</name>
<dbReference type="AlphaFoldDB" id="A0A1H2ZNV8"/>